<reference evidence="8" key="1">
    <citation type="journal article" date="2019" name="Int. J. Syst. Evol. Microbiol.">
        <title>The Global Catalogue of Microorganisms (GCM) 10K type strain sequencing project: providing services to taxonomists for standard genome sequencing and annotation.</title>
        <authorList>
            <consortium name="The Broad Institute Genomics Platform"/>
            <consortium name="The Broad Institute Genome Sequencing Center for Infectious Disease"/>
            <person name="Wu L."/>
            <person name="Ma J."/>
        </authorList>
    </citation>
    <scope>NUCLEOTIDE SEQUENCE [LARGE SCALE GENOMIC DNA]</scope>
    <source>
        <strain evidence="8">KCTC 33576</strain>
    </source>
</reference>
<feature type="signal peptide" evidence="6">
    <location>
        <begin position="1"/>
        <end position="20"/>
    </location>
</feature>
<proteinExistence type="inferred from homology"/>
<evidence type="ECO:0000313" key="8">
    <source>
        <dbReference type="Proteomes" id="UP001597391"/>
    </source>
</evidence>
<dbReference type="Gene3D" id="3.40.190.10">
    <property type="entry name" value="Periplasmic binding protein-like II"/>
    <property type="match status" value="1"/>
</dbReference>
<protein>
    <submittedName>
        <fullName evidence="7">ABC transporter substrate-binding protein</fullName>
    </submittedName>
</protein>
<name>A0ABW5XCF8_9MICO</name>
<evidence type="ECO:0000256" key="2">
    <source>
        <dbReference type="ARBA" id="ARBA00008520"/>
    </source>
</evidence>
<comment type="similarity">
    <text evidence="2">Belongs to the bacterial solute-binding protein 1 family.</text>
</comment>
<evidence type="ECO:0000256" key="1">
    <source>
        <dbReference type="ARBA" id="ARBA00004196"/>
    </source>
</evidence>
<keyword evidence="8" id="KW-1185">Reference proteome</keyword>
<dbReference type="EMBL" id="JBHUOP010000002">
    <property type="protein sequence ID" value="MFD2840141.1"/>
    <property type="molecule type" value="Genomic_DNA"/>
</dbReference>
<dbReference type="PROSITE" id="PS51257">
    <property type="entry name" value="PROKAR_LIPOPROTEIN"/>
    <property type="match status" value="1"/>
</dbReference>
<keyword evidence="4 6" id="KW-0732">Signal</keyword>
<dbReference type="RefSeq" id="WP_377465832.1">
    <property type="nucleotide sequence ID" value="NZ_JBHUOP010000002.1"/>
</dbReference>
<dbReference type="InterPro" id="IPR006059">
    <property type="entry name" value="SBP"/>
</dbReference>
<feature type="compositionally biased region" description="Low complexity" evidence="5">
    <location>
        <begin position="22"/>
        <end position="40"/>
    </location>
</feature>
<feature type="chain" id="PRO_5046834081" evidence="6">
    <location>
        <begin position="21"/>
        <end position="435"/>
    </location>
</feature>
<dbReference type="PANTHER" id="PTHR43649:SF31">
    <property type="entry name" value="SN-GLYCEROL-3-PHOSPHATE-BINDING PERIPLASMIC PROTEIN UGPB"/>
    <property type="match status" value="1"/>
</dbReference>
<sequence>MNRKFTAAVGIALAASLSLASCSSSTEPNENESSAPNASTDAPGSDEKVKLTLSGWSLDTTPEFQLLADGFTARNQNVEIEVIQYDATDYNTLLTTDLAAGKGPDIITQKEVKFVSTFQEGGQLLDVSDLTLPEGIGGVDSYTIDGKLYAAPYRQDVWVVFYNKDLYEAAGVDIPTGNWTWDDYTKTLEDLKAKLPADVYPQYVHGWQSTVQGLSNAQAGADILAGTYGHLAEDYDRQLAYQDAGLQVDFNTRNSNQLTYQGEFGTQKAANLLMGTWYTATLISQQASGEAQDFEWGMAPVPQRTASNTPVTFGDPTGFAINANIDDAKLEAAKAFLEYAAGTDAASALAGIGITPALKDATVVDAYFSADGAPTDELSQSAWSTYEAFAENPTSSRTATIQGILNDLHSAVLSGNTEVAAAITEAEGRVANEAP</sequence>
<comment type="subcellular location">
    <subcellularLocation>
        <location evidence="1">Cell envelope</location>
    </subcellularLocation>
</comment>
<organism evidence="7 8">
    <name type="scientific">Populibacterium corticicola</name>
    <dbReference type="NCBI Taxonomy" id="1812826"/>
    <lineage>
        <taxon>Bacteria</taxon>
        <taxon>Bacillati</taxon>
        <taxon>Actinomycetota</taxon>
        <taxon>Actinomycetes</taxon>
        <taxon>Micrococcales</taxon>
        <taxon>Jonesiaceae</taxon>
        <taxon>Populibacterium</taxon>
    </lineage>
</organism>
<dbReference type="Proteomes" id="UP001597391">
    <property type="component" value="Unassembled WGS sequence"/>
</dbReference>
<keyword evidence="3" id="KW-0813">Transport</keyword>
<gene>
    <name evidence="7" type="ORF">ACFSYH_06110</name>
</gene>
<evidence type="ECO:0000313" key="7">
    <source>
        <dbReference type="EMBL" id="MFD2840141.1"/>
    </source>
</evidence>
<dbReference type="Pfam" id="PF01547">
    <property type="entry name" value="SBP_bac_1"/>
    <property type="match status" value="1"/>
</dbReference>
<evidence type="ECO:0000256" key="3">
    <source>
        <dbReference type="ARBA" id="ARBA00022448"/>
    </source>
</evidence>
<dbReference type="InterPro" id="IPR050490">
    <property type="entry name" value="Bact_solute-bd_prot1"/>
</dbReference>
<dbReference type="PANTHER" id="PTHR43649">
    <property type="entry name" value="ARABINOSE-BINDING PROTEIN-RELATED"/>
    <property type="match status" value="1"/>
</dbReference>
<evidence type="ECO:0000256" key="6">
    <source>
        <dbReference type="SAM" id="SignalP"/>
    </source>
</evidence>
<feature type="region of interest" description="Disordered" evidence="5">
    <location>
        <begin position="22"/>
        <end position="47"/>
    </location>
</feature>
<dbReference type="SUPFAM" id="SSF53850">
    <property type="entry name" value="Periplasmic binding protein-like II"/>
    <property type="match status" value="1"/>
</dbReference>
<accession>A0ABW5XCF8</accession>
<evidence type="ECO:0000256" key="4">
    <source>
        <dbReference type="ARBA" id="ARBA00022729"/>
    </source>
</evidence>
<comment type="caution">
    <text evidence="7">The sequence shown here is derived from an EMBL/GenBank/DDBJ whole genome shotgun (WGS) entry which is preliminary data.</text>
</comment>
<evidence type="ECO:0000256" key="5">
    <source>
        <dbReference type="SAM" id="MobiDB-lite"/>
    </source>
</evidence>